<name>A0ABS5ZEF1_9GAMM</name>
<comment type="similarity">
    <text evidence="2 7">Belongs to the UPF0056 (MarC) family.</text>
</comment>
<dbReference type="PANTHER" id="PTHR33508:SF1">
    <property type="entry name" value="UPF0056 MEMBRANE PROTEIN YHCE"/>
    <property type="match status" value="1"/>
</dbReference>
<feature type="transmembrane region" description="Helical" evidence="7">
    <location>
        <begin position="194"/>
        <end position="215"/>
    </location>
</feature>
<evidence type="ECO:0000313" key="8">
    <source>
        <dbReference type="EMBL" id="MBU2712444.1"/>
    </source>
</evidence>
<feature type="transmembrane region" description="Helical" evidence="7">
    <location>
        <begin position="50"/>
        <end position="73"/>
    </location>
</feature>
<evidence type="ECO:0000256" key="4">
    <source>
        <dbReference type="ARBA" id="ARBA00022692"/>
    </source>
</evidence>
<evidence type="ECO:0000256" key="6">
    <source>
        <dbReference type="ARBA" id="ARBA00023136"/>
    </source>
</evidence>
<accession>A0ABS5ZEF1</accession>
<proteinExistence type="inferred from homology"/>
<evidence type="ECO:0000256" key="5">
    <source>
        <dbReference type="ARBA" id="ARBA00022989"/>
    </source>
</evidence>
<feature type="transmembrane region" description="Helical" evidence="7">
    <location>
        <begin position="14"/>
        <end position="38"/>
    </location>
</feature>
<dbReference type="PANTHER" id="PTHR33508">
    <property type="entry name" value="UPF0056 MEMBRANE PROTEIN YHCE"/>
    <property type="match status" value="1"/>
</dbReference>
<keyword evidence="4 7" id="KW-0812">Transmembrane</keyword>
<dbReference type="Proteomes" id="UP000690515">
    <property type="component" value="Unassembled WGS sequence"/>
</dbReference>
<evidence type="ECO:0000256" key="2">
    <source>
        <dbReference type="ARBA" id="ARBA00009784"/>
    </source>
</evidence>
<dbReference type="RefSeq" id="WP_215820672.1">
    <property type="nucleotide sequence ID" value="NZ_JAGSOY010000038.1"/>
</dbReference>
<keyword evidence="6 7" id="KW-0472">Membrane</keyword>
<reference evidence="8 9" key="1">
    <citation type="submission" date="2021-04" db="EMBL/GenBank/DDBJ databases">
        <authorList>
            <person name="Pira H."/>
            <person name="Risdian C."/>
            <person name="Wink J."/>
        </authorList>
    </citation>
    <scope>NUCLEOTIDE SEQUENCE [LARGE SCALE GENOMIC DNA]</scope>
    <source>
        <strain evidence="8 9">WH53</strain>
    </source>
</reference>
<dbReference type="Pfam" id="PF01914">
    <property type="entry name" value="MarC"/>
    <property type="match status" value="1"/>
</dbReference>
<dbReference type="EMBL" id="JAGSOY010000038">
    <property type="protein sequence ID" value="MBU2712444.1"/>
    <property type="molecule type" value="Genomic_DNA"/>
</dbReference>
<comment type="caution">
    <text evidence="8">The sequence shown here is derived from an EMBL/GenBank/DDBJ whole genome shotgun (WGS) entry which is preliminary data.</text>
</comment>
<protein>
    <recommendedName>
        <fullName evidence="7">UPF0056 membrane protein</fullName>
    </recommendedName>
</protein>
<keyword evidence="3" id="KW-1003">Cell membrane</keyword>
<evidence type="ECO:0000313" key="9">
    <source>
        <dbReference type="Proteomes" id="UP000690515"/>
    </source>
</evidence>
<dbReference type="NCBIfam" id="TIGR00427">
    <property type="entry name" value="NAAT family transporter"/>
    <property type="match status" value="1"/>
</dbReference>
<keyword evidence="5 7" id="KW-1133">Transmembrane helix</keyword>
<feature type="transmembrane region" description="Helical" evidence="7">
    <location>
        <begin position="152"/>
        <end position="173"/>
    </location>
</feature>
<keyword evidence="9" id="KW-1185">Reference proteome</keyword>
<evidence type="ECO:0000256" key="7">
    <source>
        <dbReference type="RuleBase" id="RU362048"/>
    </source>
</evidence>
<feature type="transmembrane region" description="Helical" evidence="7">
    <location>
        <begin position="85"/>
        <end position="103"/>
    </location>
</feature>
<dbReference type="InterPro" id="IPR002771">
    <property type="entry name" value="Multi_antbiot-R_MarC"/>
</dbReference>
<comment type="subcellular location">
    <subcellularLocation>
        <location evidence="1 7">Cell membrane</location>
        <topology evidence="1 7">Multi-pass membrane protein</topology>
    </subcellularLocation>
</comment>
<evidence type="ECO:0000256" key="1">
    <source>
        <dbReference type="ARBA" id="ARBA00004651"/>
    </source>
</evidence>
<feature type="transmembrane region" description="Helical" evidence="7">
    <location>
        <begin position="123"/>
        <end position="146"/>
    </location>
</feature>
<sequence>MVLDQLSYNELLEFVLLCITSLFTMINPLSITPIFVAMTHDLEPSDARHVALKATITAAVILVLFALTGQFIFKVFSISVDSLKIVAGVLFFLMGYEMVQARLSRTKFDKRSLEDTEEYTNDLAITPLAIPLISGPGAIATVIILMSQSNHMLYYSILFLSIMGVCGVTYIFLLFAKPIMKCLGESGNKVLMRIMGLIVMVIAVEFFFGGLKPILQSILMINPQA</sequence>
<gene>
    <name evidence="8" type="ORF">KCG35_15360</name>
</gene>
<organism evidence="8 9">
    <name type="scientific">Zooshikella harenae</name>
    <dbReference type="NCBI Taxonomy" id="2827238"/>
    <lineage>
        <taxon>Bacteria</taxon>
        <taxon>Pseudomonadati</taxon>
        <taxon>Pseudomonadota</taxon>
        <taxon>Gammaproteobacteria</taxon>
        <taxon>Oceanospirillales</taxon>
        <taxon>Zooshikellaceae</taxon>
        <taxon>Zooshikella</taxon>
    </lineage>
</organism>
<evidence type="ECO:0000256" key="3">
    <source>
        <dbReference type="ARBA" id="ARBA00022475"/>
    </source>
</evidence>